<dbReference type="Gene3D" id="2.60.40.1890">
    <property type="entry name" value="PCu(A)C copper chaperone"/>
    <property type="match status" value="1"/>
</dbReference>
<evidence type="ECO:0000313" key="1">
    <source>
        <dbReference type="EMBL" id="MFC6759775.1"/>
    </source>
</evidence>
<reference evidence="2" key="1">
    <citation type="journal article" date="2019" name="Int. J. Syst. Evol. Microbiol.">
        <title>The Global Catalogue of Microorganisms (GCM) 10K type strain sequencing project: providing services to taxonomists for standard genome sequencing and annotation.</title>
        <authorList>
            <consortium name="The Broad Institute Genomics Platform"/>
            <consortium name="The Broad Institute Genome Sequencing Center for Infectious Disease"/>
            <person name="Wu L."/>
            <person name="Ma J."/>
        </authorList>
    </citation>
    <scope>NUCLEOTIDE SEQUENCE [LARGE SCALE GENOMIC DNA]</scope>
    <source>
        <strain evidence="2">CCUG 66188</strain>
    </source>
</reference>
<dbReference type="InterPro" id="IPR036182">
    <property type="entry name" value="PCuAC_sf"/>
</dbReference>
<dbReference type="Proteomes" id="UP001596353">
    <property type="component" value="Unassembled WGS sequence"/>
</dbReference>
<evidence type="ECO:0000313" key="2">
    <source>
        <dbReference type="Proteomes" id="UP001596353"/>
    </source>
</evidence>
<proteinExistence type="predicted"/>
<keyword evidence="2" id="KW-1185">Reference proteome</keyword>
<name>A0ABW2B243_9RHOB</name>
<organism evidence="1 2">
    <name type="scientific">Sulfitobacter porphyrae</name>
    <dbReference type="NCBI Taxonomy" id="1246864"/>
    <lineage>
        <taxon>Bacteria</taxon>
        <taxon>Pseudomonadati</taxon>
        <taxon>Pseudomonadota</taxon>
        <taxon>Alphaproteobacteria</taxon>
        <taxon>Rhodobacterales</taxon>
        <taxon>Roseobacteraceae</taxon>
        <taxon>Sulfitobacter</taxon>
    </lineage>
</organism>
<sequence>MKAAFVLVALAALSLAVWLAGFGGAASRLLIENAVAQPMDDGHLGAFLSIDNQGAPDRLLSVSSPVAAATLYSPASAEGLPVPSGHSALALDAAHISIRQPETPFAHGALVPLVLSFANAGDVTVKARMSDPAQAGAAGEVGLFGMGDICIVGDGEPAPEITIDATPEGDGWQVRITASDFTFSEDLMGLYHVPGTGHGHIYVGGMKLGRLFAPEYHIGPLPPGSHEIRVTLNTNDHRAYVVGDTPVTASTIITVD</sequence>
<accession>A0ABW2B243</accession>
<dbReference type="Pfam" id="PF04314">
    <property type="entry name" value="PCuAC"/>
    <property type="match status" value="1"/>
</dbReference>
<gene>
    <name evidence="1" type="ORF">ACFQFQ_10145</name>
</gene>
<dbReference type="InterPro" id="IPR007410">
    <property type="entry name" value="LpqE-like"/>
</dbReference>
<dbReference type="SUPFAM" id="SSF110087">
    <property type="entry name" value="DR1885-like metal-binding protein"/>
    <property type="match status" value="1"/>
</dbReference>
<comment type="caution">
    <text evidence="1">The sequence shown here is derived from an EMBL/GenBank/DDBJ whole genome shotgun (WGS) entry which is preliminary data.</text>
</comment>
<dbReference type="EMBL" id="JBHSWG010000001">
    <property type="protein sequence ID" value="MFC6759775.1"/>
    <property type="molecule type" value="Genomic_DNA"/>
</dbReference>
<protein>
    <submittedName>
        <fullName evidence="1">Copper chaperone PCu(A)C</fullName>
    </submittedName>
</protein>